<evidence type="ECO:0000313" key="8">
    <source>
        <dbReference type="EMBL" id="CAE1321342.1"/>
    </source>
</evidence>
<comment type="subunit">
    <text evidence="7">Part of the core SMN complex.</text>
</comment>
<evidence type="ECO:0000256" key="2">
    <source>
        <dbReference type="ARBA" id="ARBA00022490"/>
    </source>
</evidence>
<keyword evidence="3 7" id="KW-0507">mRNA processing</keyword>
<dbReference type="Gene3D" id="1.20.58.1070">
    <property type="match status" value="1"/>
</dbReference>
<dbReference type="PANTHER" id="PTHR12794:SF0">
    <property type="entry name" value="GEM-ASSOCIATED PROTEIN 2"/>
    <property type="match status" value="1"/>
</dbReference>
<proteinExistence type="inferred from homology"/>
<gene>
    <name evidence="8" type="ORF">SPHA_71448</name>
</gene>
<evidence type="ECO:0000313" key="9">
    <source>
        <dbReference type="Proteomes" id="UP000597762"/>
    </source>
</evidence>
<comment type="similarity">
    <text evidence="5 7">Belongs to the gemin-2 family.</text>
</comment>
<accession>A0A812EDC0</accession>
<dbReference type="PANTHER" id="PTHR12794">
    <property type="entry name" value="GEMIN2"/>
    <property type="match status" value="1"/>
</dbReference>
<sequence length="264" mass="29788">MEGEPLTPAIPIDLTQDNEFDLDLPPMTGNEYLRRVRNEALEIPAVVVAKRNFSKLNEKQNIHVQQNDGCLPAPEGLEPLLAWQHVQMSNFARLRQGFIEYKIAHQKEIKEEKAKLPQSKDVNRWSRLCFGSLSSLKANTDDLQNEHDTGTPPLLSIVAAMDQPCVEQVLEYHVEWFRSTKLSHRQGQWFYALLASLQKPLTPEACSSIRTLARRCSYLRGLLESDTDAQLIPLNLLICLSLSLSLSLSFSLSPSLSFSLSFGL</sequence>
<reference evidence="8" key="1">
    <citation type="submission" date="2021-01" db="EMBL/GenBank/DDBJ databases">
        <authorList>
            <person name="Li R."/>
            <person name="Bekaert M."/>
        </authorList>
    </citation>
    <scope>NUCLEOTIDE SEQUENCE</scope>
    <source>
        <strain evidence="8">Farmed</strain>
    </source>
</reference>
<comment type="caution">
    <text evidence="8">The sequence shown here is derived from an EMBL/GenBank/DDBJ whole genome shotgun (WGS) entry which is preliminary data.</text>
</comment>
<dbReference type="GO" id="GO:0000387">
    <property type="term" value="P:spliceosomal snRNP assembly"/>
    <property type="evidence" value="ECO:0007669"/>
    <property type="project" value="UniProtKB-UniRule"/>
</dbReference>
<evidence type="ECO:0000256" key="3">
    <source>
        <dbReference type="ARBA" id="ARBA00022664"/>
    </source>
</evidence>
<evidence type="ECO:0000256" key="4">
    <source>
        <dbReference type="ARBA" id="ARBA00023187"/>
    </source>
</evidence>
<evidence type="ECO:0000256" key="5">
    <source>
        <dbReference type="ARBA" id="ARBA00025758"/>
    </source>
</evidence>
<keyword evidence="9" id="KW-1185">Reference proteome</keyword>
<dbReference type="GO" id="GO:0000245">
    <property type="term" value="P:spliceosomal complex assembly"/>
    <property type="evidence" value="ECO:0007669"/>
    <property type="project" value="UniProtKB-UniRule"/>
</dbReference>
<name>A0A812EDC0_ACAPH</name>
<organism evidence="8 9">
    <name type="scientific">Acanthosepion pharaonis</name>
    <name type="common">Pharaoh cuttlefish</name>
    <name type="synonym">Sepia pharaonis</name>
    <dbReference type="NCBI Taxonomy" id="158019"/>
    <lineage>
        <taxon>Eukaryota</taxon>
        <taxon>Metazoa</taxon>
        <taxon>Spiralia</taxon>
        <taxon>Lophotrochozoa</taxon>
        <taxon>Mollusca</taxon>
        <taxon>Cephalopoda</taxon>
        <taxon>Coleoidea</taxon>
        <taxon>Decapodiformes</taxon>
        <taxon>Sepiida</taxon>
        <taxon>Sepiina</taxon>
        <taxon>Sepiidae</taxon>
        <taxon>Acanthosepion</taxon>
    </lineage>
</organism>
<dbReference type="GO" id="GO:0032797">
    <property type="term" value="C:SMN complex"/>
    <property type="evidence" value="ECO:0007669"/>
    <property type="project" value="UniProtKB-UniRule"/>
</dbReference>
<keyword evidence="4 7" id="KW-0508">mRNA splicing</keyword>
<dbReference type="EMBL" id="CAHIKZ030005233">
    <property type="protein sequence ID" value="CAE1321342.1"/>
    <property type="molecule type" value="Genomic_DNA"/>
</dbReference>
<keyword evidence="2 7" id="KW-0963">Cytoplasm</keyword>
<evidence type="ECO:0000256" key="7">
    <source>
        <dbReference type="PIRNR" id="PIRNR038038"/>
    </source>
</evidence>
<comment type="subcellular location">
    <subcellularLocation>
        <location evidence="1">Cytoplasm</location>
    </subcellularLocation>
</comment>
<comment type="function">
    <text evidence="7">The SMN complex catalyzes the assembly of small nuclear ribonucleoproteins (snRNPs), the building blocks of the spliceosome, and thereby plays an important role in the splicing of cellular pre-mRNAs.</text>
</comment>
<evidence type="ECO:0000256" key="6">
    <source>
        <dbReference type="ARBA" id="ARBA00047179"/>
    </source>
</evidence>
<dbReference type="PIRSF" id="PIRSF038038">
    <property type="entry name" value="SMN_Gemin2"/>
    <property type="match status" value="1"/>
</dbReference>
<dbReference type="Proteomes" id="UP000597762">
    <property type="component" value="Unassembled WGS sequence"/>
</dbReference>
<dbReference type="GO" id="GO:0005681">
    <property type="term" value="C:spliceosomal complex"/>
    <property type="evidence" value="ECO:0007669"/>
    <property type="project" value="UniProtKB-UniRule"/>
</dbReference>
<dbReference type="InterPro" id="IPR017364">
    <property type="entry name" value="GEMIN2"/>
</dbReference>
<dbReference type="Pfam" id="PF04938">
    <property type="entry name" value="SIP1"/>
    <property type="match status" value="1"/>
</dbReference>
<dbReference type="OrthoDB" id="428895at2759"/>
<protein>
    <recommendedName>
        <fullName evidence="6 7">Gem-associated protein 2</fullName>
    </recommendedName>
</protein>
<evidence type="ECO:0000256" key="1">
    <source>
        <dbReference type="ARBA" id="ARBA00004496"/>
    </source>
</evidence>
<dbReference type="AlphaFoldDB" id="A0A812EDC0"/>
<dbReference type="InterPro" id="IPR035426">
    <property type="entry name" value="Gemin2/Brr1"/>
</dbReference>